<organism evidence="7 8">
    <name type="scientific">Rubellimicrobium aerolatum</name>
    <dbReference type="NCBI Taxonomy" id="490979"/>
    <lineage>
        <taxon>Bacteria</taxon>
        <taxon>Pseudomonadati</taxon>
        <taxon>Pseudomonadota</taxon>
        <taxon>Alphaproteobacteria</taxon>
        <taxon>Rhodobacterales</taxon>
        <taxon>Roseobacteraceae</taxon>
        <taxon>Rubellimicrobium</taxon>
    </lineage>
</organism>
<accession>A0ABW0SFS2</accession>
<evidence type="ECO:0000256" key="2">
    <source>
        <dbReference type="ARBA" id="ARBA00023136"/>
    </source>
</evidence>
<keyword evidence="8" id="KW-1185">Reference proteome</keyword>
<evidence type="ECO:0000259" key="6">
    <source>
        <dbReference type="PROSITE" id="PS51123"/>
    </source>
</evidence>
<dbReference type="CDD" id="cd07185">
    <property type="entry name" value="OmpA_C-like"/>
    <property type="match status" value="1"/>
</dbReference>
<evidence type="ECO:0000256" key="3">
    <source>
        <dbReference type="ARBA" id="ARBA00023237"/>
    </source>
</evidence>
<sequence length="214" mass="22086">MRRLLLLPAALALLGCAPSPEAGGGIGGPGFGQATRNNVLVQSGALPYAVALSERFAGAAPTTITFAFDSADLDAPARAALARQAAFIRQFPEVRFAVYGHTDLVGTDAYNQALGLRRAQAAVAFLVAQGVRADRLQALVSRGETQPLIATRAPERANRRTVTDVTGFVDRAPQVLDGKYAAIVYRDYVRSATGAAQTGSPAALGPGANPGPSG</sequence>
<dbReference type="PROSITE" id="PS51257">
    <property type="entry name" value="PROKAR_LIPOPROTEIN"/>
    <property type="match status" value="1"/>
</dbReference>
<feature type="chain" id="PRO_5045850013" evidence="5">
    <location>
        <begin position="23"/>
        <end position="214"/>
    </location>
</feature>
<evidence type="ECO:0000313" key="8">
    <source>
        <dbReference type="Proteomes" id="UP001596056"/>
    </source>
</evidence>
<dbReference type="RefSeq" id="WP_209842432.1">
    <property type="nucleotide sequence ID" value="NZ_JAGGJP010000016.1"/>
</dbReference>
<feature type="domain" description="OmpA-like" evidence="6">
    <location>
        <begin position="53"/>
        <end position="169"/>
    </location>
</feature>
<keyword evidence="5" id="KW-0732">Signal</keyword>
<dbReference type="InterPro" id="IPR006664">
    <property type="entry name" value="OMP_bac"/>
</dbReference>
<dbReference type="PROSITE" id="PS51123">
    <property type="entry name" value="OMPA_2"/>
    <property type="match status" value="1"/>
</dbReference>
<dbReference type="PANTHER" id="PTHR30329">
    <property type="entry name" value="STATOR ELEMENT OF FLAGELLAR MOTOR COMPLEX"/>
    <property type="match status" value="1"/>
</dbReference>
<proteinExistence type="predicted"/>
<dbReference type="PRINTS" id="PR01021">
    <property type="entry name" value="OMPADOMAIN"/>
</dbReference>
<dbReference type="Proteomes" id="UP001596056">
    <property type="component" value="Unassembled WGS sequence"/>
</dbReference>
<gene>
    <name evidence="7" type="ORF">ACFPOC_14725</name>
</gene>
<keyword evidence="3" id="KW-0998">Cell outer membrane</keyword>
<dbReference type="InterPro" id="IPR006665">
    <property type="entry name" value="OmpA-like"/>
</dbReference>
<evidence type="ECO:0000256" key="1">
    <source>
        <dbReference type="ARBA" id="ARBA00004442"/>
    </source>
</evidence>
<evidence type="ECO:0000256" key="4">
    <source>
        <dbReference type="PROSITE-ProRule" id="PRU00473"/>
    </source>
</evidence>
<reference evidence="8" key="1">
    <citation type="journal article" date="2019" name="Int. J. Syst. Evol. Microbiol.">
        <title>The Global Catalogue of Microorganisms (GCM) 10K type strain sequencing project: providing services to taxonomists for standard genome sequencing and annotation.</title>
        <authorList>
            <consortium name="The Broad Institute Genomics Platform"/>
            <consortium name="The Broad Institute Genome Sequencing Center for Infectious Disease"/>
            <person name="Wu L."/>
            <person name="Ma J."/>
        </authorList>
    </citation>
    <scope>NUCLEOTIDE SEQUENCE [LARGE SCALE GENOMIC DNA]</scope>
    <source>
        <strain evidence="8">KACC 11588</strain>
    </source>
</reference>
<dbReference type="Gene3D" id="3.30.1330.60">
    <property type="entry name" value="OmpA-like domain"/>
    <property type="match status" value="1"/>
</dbReference>
<dbReference type="InterPro" id="IPR036737">
    <property type="entry name" value="OmpA-like_sf"/>
</dbReference>
<evidence type="ECO:0000256" key="5">
    <source>
        <dbReference type="SAM" id="SignalP"/>
    </source>
</evidence>
<feature type="signal peptide" evidence="5">
    <location>
        <begin position="1"/>
        <end position="22"/>
    </location>
</feature>
<dbReference type="EMBL" id="JBHSNA010000017">
    <property type="protein sequence ID" value="MFC5567665.1"/>
    <property type="molecule type" value="Genomic_DNA"/>
</dbReference>
<keyword evidence="2 4" id="KW-0472">Membrane</keyword>
<comment type="caution">
    <text evidence="7">The sequence shown here is derived from an EMBL/GenBank/DDBJ whole genome shotgun (WGS) entry which is preliminary data.</text>
</comment>
<comment type="subcellular location">
    <subcellularLocation>
        <location evidence="1">Cell outer membrane</location>
    </subcellularLocation>
</comment>
<dbReference type="PANTHER" id="PTHR30329:SF21">
    <property type="entry name" value="LIPOPROTEIN YIAD-RELATED"/>
    <property type="match status" value="1"/>
</dbReference>
<protein>
    <submittedName>
        <fullName evidence="7">OmpA family protein</fullName>
    </submittedName>
</protein>
<dbReference type="SUPFAM" id="SSF103088">
    <property type="entry name" value="OmpA-like"/>
    <property type="match status" value="1"/>
</dbReference>
<name>A0ABW0SFS2_9RHOB</name>
<evidence type="ECO:0000313" key="7">
    <source>
        <dbReference type="EMBL" id="MFC5567665.1"/>
    </source>
</evidence>
<dbReference type="Pfam" id="PF00691">
    <property type="entry name" value="OmpA"/>
    <property type="match status" value="1"/>
</dbReference>
<dbReference type="InterPro" id="IPR050330">
    <property type="entry name" value="Bact_OuterMem_StrucFunc"/>
</dbReference>